<dbReference type="PANTHER" id="PTHR46543:SF1">
    <property type="entry name" value="ZINC FINGER CCHC DOMAIN-CONTAINING PROTEIN 7"/>
    <property type="match status" value="1"/>
</dbReference>
<keyword evidence="3" id="KW-0677">Repeat</keyword>
<evidence type="ECO:0000256" key="4">
    <source>
        <dbReference type="ARBA" id="ARBA00022771"/>
    </source>
</evidence>
<dbReference type="InterPro" id="IPR051644">
    <property type="entry name" value="TRAMP_AT-DNA-binding"/>
</dbReference>
<feature type="region of interest" description="Disordered" evidence="9">
    <location>
        <begin position="865"/>
        <end position="891"/>
    </location>
</feature>
<feature type="region of interest" description="Disordered" evidence="9">
    <location>
        <begin position="659"/>
        <end position="707"/>
    </location>
</feature>
<dbReference type="GO" id="GO:0008270">
    <property type="term" value="F:zinc ion binding"/>
    <property type="evidence" value="ECO:0007669"/>
    <property type="project" value="UniProtKB-KW"/>
</dbReference>
<feature type="compositionally biased region" description="Low complexity" evidence="9">
    <location>
        <begin position="243"/>
        <end position="259"/>
    </location>
</feature>
<dbReference type="eggNOG" id="KOG4400">
    <property type="taxonomic scope" value="Eukaryota"/>
</dbReference>
<evidence type="ECO:0000256" key="1">
    <source>
        <dbReference type="ARBA" id="ARBA00004123"/>
    </source>
</evidence>
<keyword evidence="4" id="KW-0863">Zinc-finger</keyword>
<keyword evidence="2" id="KW-0479">Metal-binding</keyword>
<feature type="region of interest" description="Disordered" evidence="9">
    <location>
        <begin position="22"/>
        <end position="101"/>
    </location>
</feature>
<keyword evidence="11" id="KW-1185">Reference proteome</keyword>
<feature type="compositionally biased region" description="Polar residues" evidence="9">
    <location>
        <begin position="874"/>
        <end position="891"/>
    </location>
</feature>
<proteinExistence type="predicted"/>
<feature type="compositionally biased region" description="Polar residues" evidence="9">
    <location>
        <begin position="88"/>
        <end position="101"/>
    </location>
</feature>
<evidence type="ECO:0000313" key="10">
    <source>
        <dbReference type="EMBL" id="OWR42098.1"/>
    </source>
</evidence>
<evidence type="ECO:0000256" key="5">
    <source>
        <dbReference type="ARBA" id="ARBA00022833"/>
    </source>
</evidence>
<dbReference type="PANTHER" id="PTHR46543">
    <property type="entry name" value="ZINC FINGER CCHC DOMAIN-CONTAINING PROTEIN 7"/>
    <property type="match status" value="1"/>
</dbReference>
<organism evidence="10 11">
    <name type="scientific">Danaus plexippus plexippus</name>
    <dbReference type="NCBI Taxonomy" id="278856"/>
    <lineage>
        <taxon>Eukaryota</taxon>
        <taxon>Metazoa</taxon>
        <taxon>Ecdysozoa</taxon>
        <taxon>Arthropoda</taxon>
        <taxon>Hexapoda</taxon>
        <taxon>Insecta</taxon>
        <taxon>Pterygota</taxon>
        <taxon>Neoptera</taxon>
        <taxon>Endopterygota</taxon>
        <taxon>Lepidoptera</taxon>
        <taxon>Glossata</taxon>
        <taxon>Ditrysia</taxon>
        <taxon>Papilionoidea</taxon>
        <taxon>Nymphalidae</taxon>
        <taxon>Danainae</taxon>
        <taxon>Danaini</taxon>
        <taxon>Danaina</taxon>
        <taxon>Danaus</taxon>
        <taxon>Danaus</taxon>
    </lineage>
</organism>
<dbReference type="GO" id="GO:0071038">
    <property type="term" value="P:TRAMP-dependent tRNA surveillance pathway"/>
    <property type="evidence" value="ECO:0007669"/>
    <property type="project" value="TreeGrafter"/>
</dbReference>
<keyword evidence="5" id="KW-0862">Zinc</keyword>
<dbReference type="OrthoDB" id="7608935at2759"/>
<feature type="compositionally biased region" description="Polar residues" evidence="9">
    <location>
        <begin position="302"/>
        <end position="318"/>
    </location>
</feature>
<dbReference type="Gene3D" id="4.10.60.10">
    <property type="entry name" value="Zinc finger, CCHC-type"/>
    <property type="match status" value="2"/>
</dbReference>
<dbReference type="PROSITE" id="PS50158">
    <property type="entry name" value="ZF_CCHC"/>
    <property type="match status" value="1"/>
</dbReference>
<feature type="compositionally biased region" description="Polar residues" evidence="9">
    <location>
        <begin position="207"/>
        <end position="216"/>
    </location>
</feature>
<name>A0A212EKW3_DANPL</name>
<feature type="compositionally biased region" description="Basic and acidic residues" evidence="9">
    <location>
        <begin position="70"/>
        <end position="85"/>
    </location>
</feature>
<accession>A0A212EKW3</accession>
<feature type="compositionally biased region" description="Low complexity" evidence="9">
    <location>
        <begin position="27"/>
        <end position="41"/>
    </location>
</feature>
<dbReference type="SMART" id="SM00343">
    <property type="entry name" value="ZnF_C2HC"/>
    <property type="match status" value="4"/>
</dbReference>
<feature type="compositionally biased region" description="Low complexity" evidence="9">
    <location>
        <begin position="356"/>
        <end position="366"/>
    </location>
</feature>
<reference evidence="10 11" key="1">
    <citation type="journal article" date="2011" name="Cell">
        <title>The monarch butterfly genome yields insights into long-distance migration.</title>
        <authorList>
            <person name="Zhan S."/>
            <person name="Merlin C."/>
            <person name="Boore J.L."/>
            <person name="Reppert S.M."/>
        </authorList>
    </citation>
    <scope>NUCLEOTIDE SEQUENCE [LARGE SCALE GENOMIC DNA]</scope>
    <source>
        <strain evidence="10">F-2</strain>
    </source>
</reference>
<dbReference type="InterPro" id="IPR036875">
    <property type="entry name" value="Znf_CCHC_sf"/>
</dbReference>
<feature type="compositionally biased region" description="Low complexity" evidence="9">
    <location>
        <begin position="180"/>
        <end position="189"/>
    </location>
</feature>
<evidence type="ECO:0000256" key="8">
    <source>
        <dbReference type="ARBA" id="ARBA00043023"/>
    </source>
</evidence>
<dbReference type="SUPFAM" id="SSF57756">
    <property type="entry name" value="Retrovirus zinc finger-like domains"/>
    <property type="match status" value="1"/>
</dbReference>
<dbReference type="GO" id="GO:0071037">
    <property type="term" value="P:nuclear polyadenylation-dependent snRNA catabolic process"/>
    <property type="evidence" value="ECO:0007669"/>
    <property type="project" value="TreeGrafter"/>
</dbReference>
<protein>
    <recommendedName>
        <fullName evidence="7">Zinc finger CCHC domain-containing protein 7</fullName>
    </recommendedName>
    <alternativeName>
        <fullName evidence="8">TRAMP-like complex RNA-binding factor ZCCHC7</fullName>
    </alternativeName>
</protein>
<comment type="subcellular location">
    <subcellularLocation>
        <location evidence="1">Nucleus</location>
    </subcellularLocation>
</comment>
<evidence type="ECO:0000256" key="3">
    <source>
        <dbReference type="ARBA" id="ARBA00022737"/>
    </source>
</evidence>
<dbReference type="InterPro" id="IPR001878">
    <property type="entry name" value="Znf_CCHC"/>
</dbReference>
<feature type="compositionally biased region" description="Polar residues" evidence="9">
    <location>
        <begin position="673"/>
        <end position="682"/>
    </location>
</feature>
<feature type="region of interest" description="Disordered" evidence="9">
    <location>
        <begin position="207"/>
        <end position="366"/>
    </location>
</feature>
<dbReference type="KEGG" id="dpl:KGM_215723"/>
<evidence type="ECO:0000256" key="9">
    <source>
        <dbReference type="SAM" id="MobiDB-lite"/>
    </source>
</evidence>
<feature type="compositionally biased region" description="Basic residues" evidence="9">
    <location>
        <begin position="275"/>
        <end position="286"/>
    </location>
</feature>
<feature type="compositionally biased region" description="Polar residues" evidence="9">
    <location>
        <begin position="53"/>
        <end position="69"/>
    </location>
</feature>
<evidence type="ECO:0000313" key="11">
    <source>
        <dbReference type="Proteomes" id="UP000007151"/>
    </source>
</evidence>
<dbReference type="GO" id="GO:0003723">
    <property type="term" value="F:RNA binding"/>
    <property type="evidence" value="ECO:0007669"/>
    <property type="project" value="TreeGrafter"/>
</dbReference>
<comment type="caution">
    <text evidence="10">The sequence shown here is derived from an EMBL/GenBank/DDBJ whole genome shotgun (WGS) entry which is preliminary data.</text>
</comment>
<keyword evidence="6" id="KW-0539">Nucleus</keyword>
<feature type="compositionally biased region" description="Polar residues" evidence="9">
    <location>
        <begin position="333"/>
        <end position="344"/>
    </location>
</feature>
<dbReference type="AlphaFoldDB" id="A0A212EKW3"/>
<feature type="region of interest" description="Disordered" evidence="9">
    <location>
        <begin position="137"/>
        <end position="189"/>
    </location>
</feature>
<evidence type="ECO:0000256" key="6">
    <source>
        <dbReference type="ARBA" id="ARBA00023242"/>
    </source>
</evidence>
<evidence type="ECO:0000256" key="2">
    <source>
        <dbReference type="ARBA" id="ARBA00022723"/>
    </source>
</evidence>
<dbReference type="EMBL" id="AGBW02014213">
    <property type="protein sequence ID" value="OWR42098.1"/>
    <property type="molecule type" value="Genomic_DNA"/>
</dbReference>
<dbReference type="GO" id="GO:0071031">
    <property type="term" value="P:nuclear mRNA surveillance of mRNA 3'-end processing"/>
    <property type="evidence" value="ECO:0007669"/>
    <property type="project" value="TreeGrafter"/>
</dbReference>
<sequence>MEEELSENELEEQMYAMIHYVDDTQSNVNSNQNDNNIVENVPQSTVRRYWRTNVDQNTPYQKINTPKDSTNNKETGEKKDDKSKSSDQNTSDLSLFQQPVPSNVKKTVEILENDDDKNIVELETSDEDEVIEVALPPKPTITIESSDEDDVCPVDPEPDIKHKPTKPTQEIKNSVDREVTTSPVPSVVSSISDDFIRGDCIALNISSKHPNNQSFDFSLHGSDLLDQTPSKKKKKKKSKEKNTPSSVTTPLSVSTPVSSKQTAGAVDECFATPKSKAKNKRQRTKSYRVSEKSLPNADVYDSDSNQSLNESNKNQMTYEVTDKSVPSTDVYESDSNPSENATESVSKEAINDAESSESTTESPVVEIVKTSKNTDISNKSVVDLTEPAMNTSIDENIVMGNVTGFTNMEEFSDHDISVKDISKCGSTKIPAILNEDLDFDNLKGSNKVCKRRRYSLTTLRAEMEKFYNESWGGEEFNHREIQKNMSRDKSLWVIDAKDRMPSLTRRKTTCNYCNRAGHRDDACHFKPPVCFMCGDAGHYEPRCPRKICVNCGSPNYVYSTMCRNCSTWKCIKCAECDQSGHPASHCPDVWRRYHDTLSLETPLEENRQTKKNHQMFCSGCTRRGHLVHTCRLSLPFSGLPMNSPYVSVYRPVYQMLDTNNQSNDIGNKKFKNRNNSENSSTIRQDRMKRQSKSPTTHDSHLNKKRNMGTIEVEISSGNKFPTGNQRKVIISEENPNNSSKIITETNINKKSTEVQSTERAPDFIPITSSDNRDKRGQIIQDNEVSDTSEVITSARVYITKEIADLLMTDEGSLWLNTTIKNNDLILENDTITFYLSINGTVGNQEAFQAELGEWIKKKQAGREKERFVSESETDVTQEGTNDQQSLTNNIPKNRNNALRKLNKAFDSLKKDLGDPKTIYKELTYLQNKHQQLINQKVISPKKLSNNRDNINLMLRKLNMVLLGQAGLADGSTHLKELYSLQEKLSNFRQKNIPTSLREEIGEHFHCIFAAIPRDDYIELLSKFYNKPVITFKKKNDRSFKVSPKPNQKTLNPIQNIQRNVSGVKDDTKENNVANDTSQLTAATKNKLVFYHRRLLRSRPMDAVLKKTKSELLRKLHFNLALLGDKAHISSKALKKMRKIQEQAQLFLNNF</sequence>
<dbReference type="GO" id="GO:0071036">
    <property type="term" value="P:nuclear polyadenylation-dependent snoRNA catabolic process"/>
    <property type="evidence" value="ECO:0007669"/>
    <property type="project" value="TreeGrafter"/>
</dbReference>
<dbReference type="STRING" id="278856.A0A212EKW3"/>
<feature type="compositionally biased region" description="Basic residues" evidence="9">
    <location>
        <begin position="230"/>
        <end position="239"/>
    </location>
</feature>
<dbReference type="GO" id="GO:0071039">
    <property type="term" value="P:nuclear polyadenylation-dependent CUT catabolic process"/>
    <property type="evidence" value="ECO:0007669"/>
    <property type="project" value="TreeGrafter"/>
</dbReference>
<dbReference type="Proteomes" id="UP000007151">
    <property type="component" value="Unassembled WGS sequence"/>
</dbReference>
<dbReference type="GO" id="GO:0071035">
    <property type="term" value="P:nuclear polyadenylation-dependent rRNA catabolic process"/>
    <property type="evidence" value="ECO:0007669"/>
    <property type="project" value="TreeGrafter"/>
</dbReference>
<dbReference type="GO" id="GO:0031499">
    <property type="term" value="C:TRAMP complex"/>
    <property type="evidence" value="ECO:0007669"/>
    <property type="project" value="TreeGrafter"/>
</dbReference>
<gene>
    <name evidence="10" type="ORF">KGM_215723</name>
</gene>
<evidence type="ECO:0000256" key="7">
    <source>
        <dbReference type="ARBA" id="ARBA00041190"/>
    </source>
</evidence>